<evidence type="ECO:0000313" key="2">
    <source>
        <dbReference type="EMBL" id="KKK27081.1"/>
    </source>
</evidence>
<gene>
    <name evidence="2" type="ORF">ARAM_000025</name>
</gene>
<dbReference type="Proteomes" id="UP000034291">
    <property type="component" value="Unassembled WGS sequence"/>
</dbReference>
<dbReference type="OrthoDB" id="5401654at2759"/>
<organism evidence="2 3">
    <name type="scientific">Aspergillus rambellii</name>
    <dbReference type="NCBI Taxonomy" id="308745"/>
    <lineage>
        <taxon>Eukaryota</taxon>
        <taxon>Fungi</taxon>
        <taxon>Dikarya</taxon>
        <taxon>Ascomycota</taxon>
        <taxon>Pezizomycotina</taxon>
        <taxon>Eurotiomycetes</taxon>
        <taxon>Eurotiomycetidae</taxon>
        <taxon>Eurotiales</taxon>
        <taxon>Aspergillaceae</taxon>
        <taxon>Aspergillus</taxon>
        <taxon>Aspergillus subgen. Nidulantes</taxon>
    </lineage>
</organism>
<accession>A0A0F8VV10</accession>
<sequence length="314" mass="34550">MASDLCQIPLSPPSSRPRAATEMMMSSNELTSPLPSRRSSQVMNPSTMLLGQGHDEKSRITSNHARERATSGPLRHPKPFTPADIHSMLECEQEAIVNRLSRELSLLRQQTASVASTTSSTSATFNDALDALHGSSFVPGPIYPTVSRRHRSSSSLSSSYFPVIQGSRTSSVSGITPSRETWRAQDSSRASRSREPSFTSHQKSERLFSTPPPQLQKQIDPSATLTYSPRLCPHCSSLSQQRRASGSGAPRPDEGLSQRGEIEAIKRENEILRGRIRDLEHEVNAQKHPEQLSTNPPSSLVEETKVLSITEMEI</sequence>
<reference evidence="2 3" key="1">
    <citation type="submission" date="2015-02" db="EMBL/GenBank/DDBJ databases">
        <title>Draft Genome Sequences of Two Closely-Related Aflatoxigenic Aspergillus Species Obtained from the Cote d'Ivoire.</title>
        <authorList>
            <person name="Moore G.G."/>
            <person name="Beltz S.B."/>
            <person name="Mack B.M."/>
        </authorList>
    </citation>
    <scope>NUCLEOTIDE SEQUENCE [LARGE SCALE GENOMIC DNA]</scope>
    <source>
        <strain evidence="2 3">SRRC1468</strain>
    </source>
</reference>
<evidence type="ECO:0000313" key="3">
    <source>
        <dbReference type="Proteomes" id="UP000034291"/>
    </source>
</evidence>
<name>A0A0F8VV10_9EURO</name>
<dbReference type="PANTHER" id="PTHR39610">
    <property type="entry name" value="BZIP DOMAIN-CONTAINING PROTEIN-RELATED"/>
    <property type="match status" value="1"/>
</dbReference>
<feature type="region of interest" description="Disordered" evidence="1">
    <location>
        <begin position="236"/>
        <end position="262"/>
    </location>
</feature>
<feature type="compositionally biased region" description="Polar residues" evidence="1">
    <location>
        <begin position="24"/>
        <end position="49"/>
    </location>
</feature>
<keyword evidence="3" id="KW-1185">Reference proteome</keyword>
<feature type="region of interest" description="Disordered" evidence="1">
    <location>
        <begin position="1"/>
        <end position="77"/>
    </location>
</feature>
<protein>
    <submittedName>
        <fullName evidence="2">Uncharacterized protein</fullName>
    </submittedName>
</protein>
<dbReference type="STRING" id="308745.A0A0F8VV10"/>
<evidence type="ECO:0000256" key="1">
    <source>
        <dbReference type="SAM" id="MobiDB-lite"/>
    </source>
</evidence>
<dbReference type="AlphaFoldDB" id="A0A0F8VV10"/>
<dbReference type="EMBL" id="JZBS01000140">
    <property type="protein sequence ID" value="KKK27081.1"/>
    <property type="molecule type" value="Genomic_DNA"/>
</dbReference>
<proteinExistence type="predicted"/>
<feature type="compositionally biased region" description="Polar residues" evidence="1">
    <location>
        <begin position="167"/>
        <end position="179"/>
    </location>
</feature>
<feature type="region of interest" description="Disordered" evidence="1">
    <location>
        <begin position="167"/>
        <end position="219"/>
    </location>
</feature>
<feature type="compositionally biased region" description="Basic and acidic residues" evidence="1">
    <location>
        <begin position="53"/>
        <end position="69"/>
    </location>
</feature>
<dbReference type="PANTHER" id="PTHR39610:SF1">
    <property type="match status" value="1"/>
</dbReference>
<comment type="caution">
    <text evidence="2">The sequence shown here is derived from an EMBL/GenBank/DDBJ whole genome shotgun (WGS) entry which is preliminary data.</text>
</comment>
<feature type="compositionally biased region" description="Basic and acidic residues" evidence="1">
    <location>
        <begin position="251"/>
        <end position="262"/>
    </location>
</feature>